<gene>
    <name evidence="1" type="ORF">Y958_06400</name>
</gene>
<evidence type="ECO:0000313" key="1">
    <source>
        <dbReference type="EMBL" id="ASG20482.1"/>
    </source>
</evidence>
<name>A0A248JP15_9PROT</name>
<sequence>MNMIAYRQVNAFAQAVSAPTLQYAQTLFHENNTAFVASPKIYKRFPQVKIDDFSTILAAVWADSVSGAGSIKAWLRASTAGWSDIEITNAANVTYASWHGLLVRKNLQDVGKYPAVTNDYYSSPDVIARRQRVDDPGTFLTAQSYGTNPWEQPVRGLNYLYLRAKNLYPGGLEGNFVAYNYKGSVTPPSKWNPLSTETGSSTSAIKASSISPVLPSGQIGVTFDPFLFNFAADPGEHNCISVLAQTAYYTNPLPDDANFSIATWLLNDLASAWHNVAQPTQSKNFLYFTNRDDTPERFRFEAHVSNLPLGSVVQLRTEEKQHGGVEINSGPVHISSASAVIIAEGVINPKYDGRLEVTLDVPGLNGRLPPEAVVEIRTFWQVQDDNPNHAKAVVLAARNHRTLLDGDAAELFLGSFTFVGGSPD</sequence>
<evidence type="ECO:0000313" key="2">
    <source>
        <dbReference type="Proteomes" id="UP000197153"/>
    </source>
</evidence>
<dbReference type="KEGG" id="nao:Y958_06400"/>
<dbReference type="EMBL" id="CP022110">
    <property type="protein sequence ID" value="ASG20482.1"/>
    <property type="molecule type" value="Genomic_DNA"/>
</dbReference>
<accession>A0A248JP15</accession>
<reference evidence="1 2" key="1">
    <citation type="submission" date="2017-06" db="EMBL/GenBank/DDBJ databases">
        <title>Complete genome sequence of Nitrospirillum amazonense strain CBAmC, an endophytic nitrogen-fixing and plant growth-promoting bacterium, isolated from sugarcane.</title>
        <authorList>
            <person name="Schwab S."/>
            <person name="dos Santos Teixeira K.R."/>
            <person name="Simoes Araujo J.L."/>
            <person name="Soares Vidal M."/>
            <person name="Borges de Freitas H.R."/>
            <person name="Rivello Crivelaro A.L."/>
            <person name="Bueno de Camargo Nunes A."/>
            <person name="dos Santos C.M."/>
            <person name="Palmeira da Silva Rosa D."/>
            <person name="da Silva Padilha D."/>
            <person name="da Silva E."/>
            <person name="Araujo Terra L."/>
            <person name="Soares Mendes V."/>
            <person name="Farinelli L."/>
            <person name="Magalhaes Cruz L."/>
            <person name="Baldani J.I."/>
        </authorList>
    </citation>
    <scope>NUCLEOTIDE SEQUENCE [LARGE SCALE GENOMIC DNA]</scope>
    <source>
        <strain evidence="1 2">CBAmC</strain>
    </source>
</reference>
<protein>
    <submittedName>
        <fullName evidence="1">Uncharacterized protein</fullName>
    </submittedName>
</protein>
<proteinExistence type="predicted"/>
<keyword evidence="2" id="KW-1185">Reference proteome</keyword>
<organism evidence="1 2">
    <name type="scientific">Nitrospirillum viridazoti CBAmc</name>
    <dbReference type="NCBI Taxonomy" id="1441467"/>
    <lineage>
        <taxon>Bacteria</taxon>
        <taxon>Pseudomonadati</taxon>
        <taxon>Pseudomonadota</taxon>
        <taxon>Alphaproteobacteria</taxon>
        <taxon>Rhodospirillales</taxon>
        <taxon>Azospirillaceae</taxon>
        <taxon>Nitrospirillum</taxon>
        <taxon>Nitrospirillum viridazoti</taxon>
    </lineage>
</organism>
<dbReference type="RefSeq" id="WP_088871338.1">
    <property type="nucleotide sequence ID" value="NZ_CP022110.1"/>
</dbReference>
<dbReference type="Proteomes" id="UP000197153">
    <property type="component" value="Chromosome 1"/>
</dbReference>
<dbReference type="AlphaFoldDB" id="A0A248JP15"/>